<sequence>MSSTIRAYLLIETQAGESNTVLETLKSLQQTVQVDRVTGPYDLICIIEADNLEEVGQIVREKIHTTPGVSRTMSCIRFK</sequence>
<evidence type="ECO:0000313" key="2">
    <source>
        <dbReference type="EMBL" id="SVA02794.1"/>
    </source>
</evidence>
<name>A0A381SH42_9ZZZZ</name>
<feature type="domain" description="Transcription regulator AsnC/Lrp ligand binding" evidence="1">
    <location>
        <begin position="10"/>
        <end position="77"/>
    </location>
</feature>
<reference evidence="2" key="1">
    <citation type="submission" date="2018-05" db="EMBL/GenBank/DDBJ databases">
        <authorList>
            <person name="Lanie J.A."/>
            <person name="Ng W.-L."/>
            <person name="Kazmierczak K.M."/>
            <person name="Andrzejewski T.M."/>
            <person name="Davidsen T.M."/>
            <person name="Wayne K.J."/>
            <person name="Tettelin H."/>
            <person name="Glass J.I."/>
            <person name="Rusch D."/>
            <person name="Podicherti R."/>
            <person name="Tsui H.-C.T."/>
            <person name="Winkler M.E."/>
        </authorList>
    </citation>
    <scope>NUCLEOTIDE SEQUENCE</scope>
</reference>
<organism evidence="2">
    <name type="scientific">marine metagenome</name>
    <dbReference type="NCBI Taxonomy" id="408172"/>
    <lineage>
        <taxon>unclassified sequences</taxon>
        <taxon>metagenomes</taxon>
        <taxon>ecological metagenomes</taxon>
    </lineage>
</organism>
<dbReference type="Pfam" id="PF01037">
    <property type="entry name" value="AsnC_trans_reg"/>
    <property type="match status" value="1"/>
</dbReference>
<dbReference type="Gene3D" id="3.30.70.920">
    <property type="match status" value="1"/>
</dbReference>
<dbReference type="InterPro" id="IPR011008">
    <property type="entry name" value="Dimeric_a/b-barrel"/>
</dbReference>
<dbReference type="SUPFAM" id="SSF54909">
    <property type="entry name" value="Dimeric alpha+beta barrel"/>
    <property type="match status" value="1"/>
</dbReference>
<proteinExistence type="predicted"/>
<evidence type="ECO:0000259" key="1">
    <source>
        <dbReference type="Pfam" id="PF01037"/>
    </source>
</evidence>
<dbReference type="InterPro" id="IPR019887">
    <property type="entry name" value="Tscrpt_reg_AsnC/Lrp_C"/>
</dbReference>
<dbReference type="AlphaFoldDB" id="A0A381SH42"/>
<dbReference type="EMBL" id="UINC01003042">
    <property type="protein sequence ID" value="SVA02794.1"/>
    <property type="molecule type" value="Genomic_DNA"/>
</dbReference>
<gene>
    <name evidence="2" type="ORF">METZ01_LOCUS55648</name>
</gene>
<accession>A0A381SH42</accession>
<protein>
    <recommendedName>
        <fullName evidence="1">Transcription regulator AsnC/Lrp ligand binding domain-containing protein</fullName>
    </recommendedName>
</protein>